<organism evidence="2 3">
    <name type="scientific">Bacillus cereus VD184</name>
    <dbReference type="NCBI Taxonomy" id="1053242"/>
    <lineage>
        <taxon>Bacteria</taxon>
        <taxon>Bacillati</taxon>
        <taxon>Bacillota</taxon>
        <taxon>Bacilli</taxon>
        <taxon>Bacillales</taxon>
        <taxon>Bacillaceae</taxon>
        <taxon>Bacillus</taxon>
        <taxon>Bacillus cereus group</taxon>
    </lineage>
</organism>
<dbReference type="InterPro" id="IPR029068">
    <property type="entry name" value="Glyas_Bleomycin-R_OHBP_Dase"/>
</dbReference>
<accession>A0A9W5VUT3</accession>
<comment type="caution">
    <text evidence="2">The sequence shown here is derived from an EMBL/GenBank/DDBJ whole genome shotgun (WGS) entry which is preliminary data.</text>
</comment>
<dbReference type="Proteomes" id="UP000014028">
    <property type="component" value="Unassembled WGS sequence"/>
</dbReference>
<name>A0A9W5VUT3_BACCE</name>
<gene>
    <name evidence="2" type="ORF">IKC_05171</name>
</gene>
<dbReference type="InterPro" id="IPR009725">
    <property type="entry name" value="3_dmu_93_MTrfase"/>
</dbReference>
<feature type="domain" description="PhnB-like" evidence="1">
    <location>
        <begin position="4"/>
        <end position="137"/>
    </location>
</feature>
<protein>
    <recommendedName>
        <fullName evidence="1">PhnB-like domain-containing protein</fullName>
    </recommendedName>
</protein>
<reference evidence="2 3" key="1">
    <citation type="submission" date="2012-12" db="EMBL/GenBank/DDBJ databases">
        <title>The Genome Sequence of Bacillus cereus VD184.</title>
        <authorList>
            <consortium name="The Broad Institute Genome Sequencing Platform"/>
            <consortium name="The Broad Institute Genome Sequencing Center for Infectious Disease"/>
            <person name="Feldgarden M."/>
            <person name="Van der Auwera G.A."/>
            <person name="Mahillon J."/>
            <person name="Duprez V."/>
            <person name="Timmery S."/>
            <person name="Mattelet C."/>
            <person name="Dierick K."/>
            <person name="Sun M."/>
            <person name="Yu Z."/>
            <person name="Zhu L."/>
            <person name="Hu X."/>
            <person name="Shank E.B."/>
            <person name="Swiecicka I."/>
            <person name="Hansen B.M."/>
            <person name="Andrup L."/>
            <person name="Walker B."/>
            <person name="Young S.K."/>
            <person name="Zeng Q."/>
            <person name="Gargeya S."/>
            <person name="Fitzgerald M."/>
            <person name="Haas B."/>
            <person name="Abouelleil A."/>
            <person name="Alvarado L."/>
            <person name="Arachchi H.M."/>
            <person name="Berlin A.M."/>
            <person name="Chapman S.B."/>
            <person name="Dewar J."/>
            <person name="Goldberg J."/>
            <person name="Griggs A."/>
            <person name="Gujja S."/>
            <person name="Hansen M."/>
            <person name="Howarth C."/>
            <person name="Imamovic A."/>
            <person name="Larimer J."/>
            <person name="McCowan C."/>
            <person name="Murphy C."/>
            <person name="Neiman D."/>
            <person name="Pearson M."/>
            <person name="Priest M."/>
            <person name="Roberts A."/>
            <person name="Saif S."/>
            <person name="Shea T."/>
            <person name="Sisk P."/>
            <person name="Sykes S."/>
            <person name="Wortman J."/>
            <person name="Nusbaum C."/>
            <person name="Birren B."/>
        </authorList>
    </citation>
    <scope>NUCLEOTIDE SEQUENCE [LARGE SCALE GENOMIC DNA]</scope>
    <source>
        <strain evidence="2 3">VD184</strain>
    </source>
</reference>
<dbReference type="CDD" id="cd06588">
    <property type="entry name" value="PhnB_like"/>
    <property type="match status" value="1"/>
</dbReference>
<dbReference type="EMBL" id="AHFK01000022">
    <property type="protein sequence ID" value="EOQ18670.1"/>
    <property type="molecule type" value="Genomic_DNA"/>
</dbReference>
<evidence type="ECO:0000259" key="1">
    <source>
        <dbReference type="Pfam" id="PF06983"/>
    </source>
</evidence>
<dbReference type="PIRSF" id="PIRSF021700">
    <property type="entry name" value="3_dmu_93_MTrfase"/>
    <property type="match status" value="1"/>
</dbReference>
<dbReference type="AlphaFoldDB" id="A0A9W5VUT3"/>
<dbReference type="RefSeq" id="WP_016121895.1">
    <property type="nucleotide sequence ID" value="NZ_KB976822.1"/>
</dbReference>
<sequence length="149" mass="17140">MAKQKIIPYLMFNGQAEEAMNYYISICGGSINFLTKYGENKEHLPHPISEEELDRVIHAQFTLMGNSLYCSDRAGENQVFEQGNSISLTIECESEEEIERLYVELAKNGKIFMPLQDTFWNAKYAVFADKYGITWQLDYAKDRCQPSGE</sequence>
<evidence type="ECO:0000313" key="2">
    <source>
        <dbReference type="EMBL" id="EOQ18670.1"/>
    </source>
</evidence>
<proteinExistence type="predicted"/>
<dbReference type="PANTHER" id="PTHR33990">
    <property type="entry name" value="PROTEIN YJDN-RELATED"/>
    <property type="match status" value="1"/>
</dbReference>
<dbReference type="InterPro" id="IPR028973">
    <property type="entry name" value="PhnB-like"/>
</dbReference>
<dbReference type="Pfam" id="PF06983">
    <property type="entry name" value="3-dmu-9_3-mt"/>
    <property type="match status" value="1"/>
</dbReference>
<evidence type="ECO:0000313" key="3">
    <source>
        <dbReference type="Proteomes" id="UP000014028"/>
    </source>
</evidence>
<dbReference type="Gene3D" id="3.10.180.10">
    <property type="entry name" value="2,3-Dihydroxybiphenyl 1,2-Dioxygenase, domain 1"/>
    <property type="match status" value="1"/>
</dbReference>
<dbReference type="SUPFAM" id="SSF54593">
    <property type="entry name" value="Glyoxalase/Bleomycin resistance protein/Dihydroxybiphenyl dioxygenase"/>
    <property type="match status" value="1"/>
</dbReference>